<keyword evidence="1" id="KW-0812">Transmembrane</keyword>
<keyword evidence="1" id="KW-1133">Transmembrane helix</keyword>
<dbReference type="EMBL" id="BSNI01000002">
    <property type="protein sequence ID" value="GLQ18211.1"/>
    <property type="molecule type" value="Genomic_DNA"/>
</dbReference>
<feature type="transmembrane region" description="Helical" evidence="1">
    <location>
        <begin position="43"/>
        <end position="62"/>
    </location>
</feature>
<dbReference type="Proteomes" id="UP001161405">
    <property type="component" value="Unassembled WGS sequence"/>
</dbReference>
<proteinExistence type="predicted"/>
<evidence type="ECO:0000313" key="4">
    <source>
        <dbReference type="Proteomes" id="UP001161405"/>
    </source>
</evidence>
<feature type="domain" description="Endonuclease/exonuclease/phosphatase" evidence="2">
    <location>
        <begin position="112"/>
        <end position="320"/>
    </location>
</feature>
<evidence type="ECO:0000313" key="3">
    <source>
        <dbReference type="EMBL" id="GLQ18211.1"/>
    </source>
</evidence>
<keyword evidence="1" id="KW-0472">Membrane</keyword>
<dbReference type="SUPFAM" id="SSF56219">
    <property type="entry name" value="DNase I-like"/>
    <property type="match status" value="1"/>
</dbReference>
<feature type="transmembrane region" description="Helical" evidence="1">
    <location>
        <begin position="12"/>
        <end position="37"/>
    </location>
</feature>
<comment type="caution">
    <text evidence="3">The sequence shown here is derived from an EMBL/GenBank/DDBJ whole genome shotgun (WGS) entry which is preliminary data.</text>
</comment>
<name>A0ABQ5USW7_9HYPH</name>
<evidence type="ECO:0000259" key="2">
    <source>
        <dbReference type="Pfam" id="PF03372"/>
    </source>
</evidence>
<dbReference type="InterPro" id="IPR036691">
    <property type="entry name" value="Endo/exonu/phosph_ase_sf"/>
</dbReference>
<keyword evidence="4" id="KW-1185">Reference proteome</keyword>
<evidence type="ECO:0000256" key="1">
    <source>
        <dbReference type="SAM" id="Phobius"/>
    </source>
</evidence>
<gene>
    <name evidence="3" type="ORF">GCM10007879_24600</name>
</gene>
<protein>
    <recommendedName>
        <fullName evidence="2">Endonuclease/exonuclease/phosphatase domain-containing protein</fullName>
    </recommendedName>
</protein>
<organism evidence="3 4">
    <name type="scientific">Maritalea porphyrae</name>
    <dbReference type="NCBI Taxonomy" id="880732"/>
    <lineage>
        <taxon>Bacteria</taxon>
        <taxon>Pseudomonadati</taxon>
        <taxon>Pseudomonadota</taxon>
        <taxon>Alphaproteobacteria</taxon>
        <taxon>Hyphomicrobiales</taxon>
        <taxon>Devosiaceae</taxon>
        <taxon>Maritalea</taxon>
    </lineage>
</organism>
<feature type="transmembrane region" description="Helical" evidence="1">
    <location>
        <begin position="69"/>
        <end position="87"/>
    </location>
</feature>
<reference evidence="3" key="2">
    <citation type="submission" date="2023-01" db="EMBL/GenBank/DDBJ databases">
        <title>Draft genome sequence of Maritalea porphyrae strain NBRC 107169.</title>
        <authorList>
            <person name="Sun Q."/>
            <person name="Mori K."/>
        </authorList>
    </citation>
    <scope>NUCLEOTIDE SEQUENCE</scope>
    <source>
        <strain evidence="3">NBRC 107169</strain>
    </source>
</reference>
<dbReference type="RefSeq" id="WP_284364971.1">
    <property type="nucleotide sequence ID" value="NZ_BSNI01000002.1"/>
</dbReference>
<sequence>MIKQGLWSLTKFGFAGGAFFVSLSAIAGFLAFALWPLDIFNHFQPIIFPLSAILFVISAVFAKHQPFKGMVLSFCAVGFVASSLVIIPELVGAYRHNSADKQIYAETDRRLMTFNIYAKNENLDGLFASIQEQDPDILFIQEYWSWHRQGLEKRITNILPYAVHCQGGKRSFLGVYSKYPLKEIAGHDCIDSLSAEQRTSIIALQVQDEIPFNVVTTHFDWPIPADRQQRQMGVVAKVLNKIEGPLLFGGDFNSTPFSYAFKNLVSSTNMERAVWLLPTWPAPPTYPVDMPPWLQLDHILTRGGVTVGLPHRGENGGSDHFPLIVDFKIDSEAAD</sequence>
<accession>A0ABQ5USW7</accession>
<dbReference type="Pfam" id="PF03372">
    <property type="entry name" value="Exo_endo_phos"/>
    <property type="match status" value="1"/>
</dbReference>
<dbReference type="InterPro" id="IPR005135">
    <property type="entry name" value="Endo/exonuclease/phosphatase"/>
</dbReference>
<dbReference type="Gene3D" id="3.60.10.10">
    <property type="entry name" value="Endonuclease/exonuclease/phosphatase"/>
    <property type="match status" value="1"/>
</dbReference>
<reference evidence="3" key="1">
    <citation type="journal article" date="2014" name="Int. J. Syst. Evol. Microbiol.">
        <title>Complete genome of a new Firmicutes species belonging to the dominant human colonic microbiota ('Ruminococcus bicirculans') reveals two chromosomes and a selective capacity to utilize plant glucans.</title>
        <authorList>
            <consortium name="NISC Comparative Sequencing Program"/>
            <person name="Wegmann U."/>
            <person name="Louis P."/>
            <person name="Goesmann A."/>
            <person name="Henrissat B."/>
            <person name="Duncan S.H."/>
            <person name="Flint H.J."/>
        </authorList>
    </citation>
    <scope>NUCLEOTIDE SEQUENCE</scope>
    <source>
        <strain evidence="3">NBRC 107169</strain>
    </source>
</reference>